<gene>
    <name evidence="2" type="ORF">DFQ02_10736</name>
</gene>
<dbReference type="GO" id="GO:0016787">
    <property type="term" value="F:hydrolase activity"/>
    <property type="evidence" value="ECO:0007669"/>
    <property type="project" value="InterPro"/>
</dbReference>
<feature type="domain" description="5'-Nucleotidase C-terminal" evidence="1">
    <location>
        <begin position="76"/>
        <end position="211"/>
    </location>
</feature>
<keyword evidence="3" id="KW-1185">Reference proteome</keyword>
<dbReference type="PANTHER" id="PTHR11575">
    <property type="entry name" value="5'-NUCLEOTIDASE-RELATED"/>
    <property type="match status" value="1"/>
</dbReference>
<dbReference type="InterPro" id="IPR006179">
    <property type="entry name" value="5_nucleotidase/apyrase"/>
</dbReference>
<dbReference type="GO" id="GO:0030288">
    <property type="term" value="C:outer membrane-bounded periplasmic space"/>
    <property type="evidence" value="ECO:0007669"/>
    <property type="project" value="TreeGrafter"/>
</dbReference>
<comment type="caution">
    <text evidence="2">The sequence shown here is derived from an EMBL/GenBank/DDBJ whole genome shotgun (WGS) entry which is preliminary data.</text>
</comment>
<dbReference type="Proteomes" id="UP000256629">
    <property type="component" value="Unassembled WGS sequence"/>
</dbReference>
<proteinExistence type="predicted"/>
<evidence type="ECO:0000313" key="3">
    <source>
        <dbReference type="Proteomes" id="UP000256629"/>
    </source>
</evidence>
<sequence length="251" mass="28568">MRFTLLFILLNFLVFSGCKQEKMHLIKIEGQQIQITDLLTSNQNIEAFVRPYREHINKDLDSVLAYSPSTYTKDDDELNTALGNLMCSIVFSEGNPIFNKKTGKNIDAVVLNHGGIRAPISAGAITTRTAYQVMPFENKIVVAGIKGNKVIEIVDFLVKSKRAHPFLGLKILLDQEYNLIEASINGESININKTYYIATSDYLYNSGDNMLFFKPNESVVNLDYKIRNAMIDYFKKVDTINPVRDDRFIRH</sequence>
<organism evidence="2 3">
    <name type="scientific">Seonamhaeicola aphaedonensis</name>
    <dbReference type="NCBI Taxonomy" id="1461338"/>
    <lineage>
        <taxon>Bacteria</taxon>
        <taxon>Pseudomonadati</taxon>
        <taxon>Bacteroidota</taxon>
        <taxon>Flavobacteriia</taxon>
        <taxon>Flavobacteriales</taxon>
        <taxon>Flavobacteriaceae</taxon>
    </lineage>
</organism>
<reference evidence="2 3" key="1">
    <citation type="submission" date="2018-07" db="EMBL/GenBank/DDBJ databases">
        <title>Genomic Encyclopedia of Type Strains, Phase III (KMG-III): the genomes of soil and plant-associated and newly described type strains.</title>
        <authorList>
            <person name="Whitman W."/>
        </authorList>
    </citation>
    <scope>NUCLEOTIDE SEQUENCE [LARGE SCALE GENOMIC DNA]</scope>
    <source>
        <strain evidence="2 3">CECT 8487</strain>
    </source>
</reference>
<dbReference type="PROSITE" id="PS51257">
    <property type="entry name" value="PROKAR_LIPOPROTEIN"/>
    <property type="match status" value="1"/>
</dbReference>
<dbReference type="Gene3D" id="3.90.780.10">
    <property type="entry name" value="5'-Nucleotidase, C-terminal domain"/>
    <property type="match status" value="1"/>
</dbReference>
<evidence type="ECO:0000313" key="2">
    <source>
        <dbReference type="EMBL" id="RED45891.1"/>
    </source>
</evidence>
<dbReference type="AlphaFoldDB" id="A0A3D9H9N1"/>
<dbReference type="InterPro" id="IPR008334">
    <property type="entry name" value="5'-Nucleotdase_C"/>
</dbReference>
<evidence type="ECO:0000259" key="1">
    <source>
        <dbReference type="Pfam" id="PF02872"/>
    </source>
</evidence>
<dbReference type="SUPFAM" id="SSF55816">
    <property type="entry name" value="5'-nucleotidase (syn. UDP-sugar hydrolase), C-terminal domain"/>
    <property type="match status" value="1"/>
</dbReference>
<dbReference type="Pfam" id="PF02872">
    <property type="entry name" value="5_nucleotid_C"/>
    <property type="match status" value="1"/>
</dbReference>
<dbReference type="InterPro" id="IPR036907">
    <property type="entry name" value="5'-Nucleotdase_C_sf"/>
</dbReference>
<name>A0A3D9H9N1_9FLAO</name>
<dbReference type="EMBL" id="QRDX01000007">
    <property type="protein sequence ID" value="RED45891.1"/>
    <property type="molecule type" value="Genomic_DNA"/>
</dbReference>
<dbReference type="GO" id="GO:0009166">
    <property type="term" value="P:nucleotide catabolic process"/>
    <property type="evidence" value="ECO:0007669"/>
    <property type="project" value="InterPro"/>
</dbReference>
<protein>
    <submittedName>
        <fullName evidence="2">5'-nucleotidase</fullName>
    </submittedName>
</protein>
<dbReference type="PRINTS" id="PR01607">
    <property type="entry name" value="APYRASEFAMLY"/>
</dbReference>
<accession>A0A3D9H9N1</accession>
<dbReference type="OrthoDB" id="4762412at2"/>
<dbReference type="PANTHER" id="PTHR11575:SF24">
    <property type="entry name" value="5'-NUCLEOTIDASE"/>
    <property type="match status" value="1"/>
</dbReference>